<dbReference type="Proteomes" id="UP000504607">
    <property type="component" value="Chromosome 1"/>
</dbReference>
<keyword evidence="5" id="KW-0539">Nucleus</keyword>
<protein>
    <submittedName>
        <fullName evidence="9">Transcription factor bHLH74 isoform X1</fullName>
    </submittedName>
</protein>
<dbReference type="Pfam" id="PF00010">
    <property type="entry name" value="HLH"/>
    <property type="match status" value="1"/>
</dbReference>
<dbReference type="OrthoDB" id="1609391at2759"/>
<evidence type="ECO:0000256" key="6">
    <source>
        <dbReference type="SAM" id="MobiDB-lite"/>
    </source>
</evidence>
<keyword evidence="4" id="KW-0804">Transcription</keyword>
<dbReference type="GeneID" id="105061276"/>
<feature type="compositionally biased region" description="Basic and acidic residues" evidence="6">
    <location>
        <begin position="153"/>
        <end position="162"/>
    </location>
</feature>
<organism evidence="8 9">
    <name type="scientific">Elaeis guineensis var. tenera</name>
    <name type="common">Oil palm</name>
    <dbReference type="NCBI Taxonomy" id="51953"/>
    <lineage>
        <taxon>Eukaryota</taxon>
        <taxon>Viridiplantae</taxon>
        <taxon>Streptophyta</taxon>
        <taxon>Embryophyta</taxon>
        <taxon>Tracheophyta</taxon>
        <taxon>Spermatophyta</taxon>
        <taxon>Magnoliopsida</taxon>
        <taxon>Liliopsida</taxon>
        <taxon>Arecaceae</taxon>
        <taxon>Arecoideae</taxon>
        <taxon>Cocoseae</taxon>
        <taxon>Elaeidinae</taxon>
        <taxon>Elaeis</taxon>
    </lineage>
</organism>
<dbReference type="PROSITE" id="PS50888">
    <property type="entry name" value="BHLH"/>
    <property type="match status" value="1"/>
</dbReference>
<dbReference type="InterPro" id="IPR024097">
    <property type="entry name" value="bHLH_ZIP_TF"/>
</dbReference>
<dbReference type="Gene3D" id="4.10.280.10">
    <property type="entry name" value="Helix-loop-helix DNA-binding domain"/>
    <property type="match status" value="1"/>
</dbReference>
<dbReference type="AlphaFoldDB" id="A0A6I9SIB4"/>
<feature type="compositionally biased region" description="Basic and acidic residues" evidence="6">
    <location>
        <begin position="130"/>
        <end position="146"/>
    </location>
</feature>
<evidence type="ECO:0000313" key="9">
    <source>
        <dbReference type="RefSeq" id="XP_010943590.1"/>
    </source>
</evidence>
<dbReference type="InParanoid" id="A0A6I9SIB4"/>
<evidence type="ECO:0000256" key="2">
    <source>
        <dbReference type="ARBA" id="ARBA00005510"/>
    </source>
</evidence>
<dbReference type="SMART" id="SM00353">
    <property type="entry name" value="HLH"/>
    <property type="match status" value="1"/>
</dbReference>
<dbReference type="FunCoup" id="A0A6I9SIB4">
    <property type="interactions" value="104"/>
</dbReference>
<keyword evidence="3" id="KW-0805">Transcription regulation</keyword>
<sequence>MSACKEVSEMVAPGYYATGAAQFVASDWDPLLSVDQNVDFNGSAGHSSYNVGVPGSKGGSIIDSNEQIPRLSSFGSESFTEMLSSFTLPAATVPCPPDIPLGKEHETQKNLKGKKRKGMSQCITPSPHSPAERVQDAEAGRQKDISPDSVKSSMDDENKQKSEPNSSANSHDSTDELAKKHSHNGGDAKDDHNHARAKRGQATNSHSLAERIRRERISERMRFLQGLVPGCNKITGKAVMLDEIINYVQSLQKQVEFLSMKLVAVNPELDLDIKQILSKDILHSLHRSPAIPGFGMELNQTHPHLHGSSSCEFKQAEMLLSSKPTTGDIIRATNSHIFPLGQMQASSVWDAELQNIFQMGLISNPLLDCDKLNGEMEVEP</sequence>
<feature type="region of interest" description="Disordered" evidence="6">
    <location>
        <begin position="97"/>
        <end position="210"/>
    </location>
</feature>
<evidence type="ECO:0000313" key="8">
    <source>
        <dbReference type="Proteomes" id="UP000504607"/>
    </source>
</evidence>
<dbReference type="InterPro" id="IPR011598">
    <property type="entry name" value="bHLH_dom"/>
</dbReference>
<evidence type="ECO:0000256" key="5">
    <source>
        <dbReference type="ARBA" id="ARBA00023242"/>
    </source>
</evidence>
<evidence type="ECO:0000259" key="7">
    <source>
        <dbReference type="PROSITE" id="PS50888"/>
    </source>
</evidence>
<evidence type="ECO:0000256" key="4">
    <source>
        <dbReference type="ARBA" id="ARBA00023163"/>
    </source>
</evidence>
<proteinExistence type="inferred from homology"/>
<dbReference type="PANTHER" id="PTHR12565:SF312">
    <property type="entry name" value="TRANSCRIPTION FACTOR BHLH74"/>
    <property type="match status" value="1"/>
</dbReference>
<comment type="similarity">
    <text evidence="2">Belongs to the bHLH protein family.</text>
</comment>
<dbReference type="RefSeq" id="XP_010943590.1">
    <property type="nucleotide sequence ID" value="XM_010945288.3"/>
</dbReference>
<reference evidence="9" key="1">
    <citation type="submission" date="2025-08" db="UniProtKB">
        <authorList>
            <consortium name="RefSeq"/>
        </authorList>
    </citation>
    <scope>IDENTIFICATION</scope>
</reference>
<comment type="subcellular location">
    <subcellularLocation>
        <location evidence="1">Nucleus</location>
    </subcellularLocation>
</comment>
<accession>A0A6I9SIB4</accession>
<dbReference type="SUPFAM" id="SSF47459">
    <property type="entry name" value="HLH, helix-loop-helix DNA-binding domain"/>
    <property type="match status" value="1"/>
</dbReference>
<name>A0A6I9SIB4_ELAGV</name>
<dbReference type="InterPro" id="IPR036638">
    <property type="entry name" value="HLH_DNA-bd_sf"/>
</dbReference>
<feature type="compositionally biased region" description="Basic and acidic residues" evidence="6">
    <location>
        <begin position="172"/>
        <end position="194"/>
    </location>
</feature>
<dbReference type="GO" id="GO:0003700">
    <property type="term" value="F:DNA-binding transcription factor activity"/>
    <property type="evidence" value="ECO:0007669"/>
    <property type="project" value="TreeGrafter"/>
</dbReference>
<evidence type="ECO:0000256" key="1">
    <source>
        <dbReference type="ARBA" id="ARBA00004123"/>
    </source>
</evidence>
<dbReference type="KEGG" id="egu:105061276"/>
<feature type="domain" description="BHLH" evidence="7">
    <location>
        <begin position="201"/>
        <end position="251"/>
    </location>
</feature>
<dbReference type="GO" id="GO:0046983">
    <property type="term" value="F:protein dimerization activity"/>
    <property type="evidence" value="ECO:0007669"/>
    <property type="project" value="InterPro"/>
</dbReference>
<dbReference type="FunFam" id="4.10.280.10:FF:000002">
    <property type="entry name" value="Basic helix-loop-helix transcription factor"/>
    <property type="match status" value="1"/>
</dbReference>
<evidence type="ECO:0000256" key="3">
    <source>
        <dbReference type="ARBA" id="ARBA00023015"/>
    </source>
</evidence>
<gene>
    <name evidence="9" type="primary">LOC105061276</name>
</gene>
<dbReference type="PANTHER" id="PTHR12565">
    <property type="entry name" value="STEROL REGULATORY ELEMENT-BINDING PROTEIN"/>
    <property type="match status" value="1"/>
</dbReference>
<dbReference type="GO" id="GO:0005634">
    <property type="term" value="C:nucleus"/>
    <property type="evidence" value="ECO:0007669"/>
    <property type="project" value="UniProtKB-SubCell"/>
</dbReference>
<keyword evidence="8" id="KW-1185">Reference proteome</keyword>